<dbReference type="EMBL" id="VRKQ01000008">
    <property type="protein sequence ID" value="TXG39375.1"/>
    <property type="molecule type" value="Genomic_DNA"/>
</dbReference>
<feature type="domain" description="Methyltransferase small" evidence="6">
    <location>
        <begin position="116"/>
        <end position="204"/>
    </location>
</feature>
<feature type="binding site" evidence="5">
    <location>
        <position position="194"/>
    </location>
    <ligand>
        <name>S-adenosyl-L-methionine</name>
        <dbReference type="ChEBI" id="CHEBI:59789"/>
    </ligand>
</feature>
<dbReference type="Gene3D" id="3.40.50.150">
    <property type="entry name" value="Vaccinia Virus protein VP39"/>
    <property type="match status" value="1"/>
</dbReference>
<dbReference type="EC" id="2.1.1.297" evidence="5"/>
<evidence type="ECO:0000256" key="1">
    <source>
        <dbReference type="ARBA" id="ARBA00022603"/>
    </source>
</evidence>
<keyword evidence="8" id="KW-1185">Reference proteome</keyword>
<comment type="catalytic activity">
    <reaction evidence="4 5">
        <text>L-glutaminyl-[peptide chain release factor] + S-adenosyl-L-methionine = N(5)-methyl-L-glutaminyl-[peptide chain release factor] + S-adenosyl-L-homocysteine + H(+)</text>
        <dbReference type="Rhea" id="RHEA:42896"/>
        <dbReference type="Rhea" id="RHEA-COMP:10271"/>
        <dbReference type="Rhea" id="RHEA-COMP:10272"/>
        <dbReference type="ChEBI" id="CHEBI:15378"/>
        <dbReference type="ChEBI" id="CHEBI:30011"/>
        <dbReference type="ChEBI" id="CHEBI:57856"/>
        <dbReference type="ChEBI" id="CHEBI:59789"/>
        <dbReference type="ChEBI" id="CHEBI:61891"/>
        <dbReference type="EC" id="2.1.1.297"/>
    </reaction>
</comment>
<dbReference type="GO" id="GO:0102559">
    <property type="term" value="F:peptide chain release factor N(5)-glutamine methyltransferase activity"/>
    <property type="evidence" value="ECO:0007669"/>
    <property type="project" value="UniProtKB-EC"/>
</dbReference>
<evidence type="ECO:0000256" key="2">
    <source>
        <dbReference type="ARBA" id="ARBA00022679"/>
    </source>
</evidence>
<dbReference type="Proteomes" id="UP000321080">
    <property type="component" value="Unassembled WGS sequence"/>
</dbReference>
<dbReference type="PANTHER" id="PTHR18895:SF74">
    <property type="entry name" value="MTRF1L RELEASE FACTOR GLUTAMINE METHYLTRANSFERASE"/>
    <property type="match status" value="1"/>
</dbReference>
<reference evidence="7 8" key="1">
    <citation type="submission" date="2019-08" db="EMBL/GenBank/DDBJ databases">
        <title>Seonamhaeicola sediminis sp. nov., isolated from marine sediment.</title>
        <authorList>
            <person name="Cao W.R."/>
        </authorList>
    </citation>
    <scope>NUCLEOTIDE SEQUENCE [LARGE SCALE GENOMIC DNA]</scope>
    <source>
        <strain evidence="7 8">1505</strain>
    </source>
</reference>
<name>A0A5C7GM76_9FLAO</name>
<gene>
    <name evidence="5 7" type="primary">prmC</name>
    <name evidence="7" type="ORF">FUA22_05745</name>
</gene>
<dbReference type="SUPFAM" id="SSF53335">
    <property type="entry name" value="S-adenosyl-L-methionine-dependent methyltransferases"/>
    <property type="match status" value="1"/>
</dbReference>
<dbReference type="PANTHER" id="PTHR18895">
    <property type="entry name" value="HEMK METHYLTRANSFERASE"/>
    <property type="match status" value="1"/>
</dbReference>
<dbReference type="NCBIfam" id="TIGR00536">
    <property type="entry name" value="hemK_fam"/>
    <property type="match status" value="1"/>
</dbReference>
<protein>
    <recommendedName>
        <fullName evidence="5">Release factor glutamine methyltransferase</fullName>
        <shortName evidence="5">RF MTase</shortName>
        <ecNumber evidence="5">2.1.1.297</ecNumber>
    </recommendedName>
    <alternativeName>
        <fullName evidence="5">N5-glutamine methyltransferase PrmC</fullName>
    </alternativeName>
    <alternativeName>
        <fullName evidence="5">Protein-(glutamine-N5) MTase PrmC</fullName>
    </alternativeName>
    <alternativeName>
        <fullName evidence="5">Protein-glutamine N-methyltransferase PrmC</fullName>
    </alternativeName>
</protein>
<keyword evidence="2 5" id="KW-0808">Transferase</keyword>
<dbReference type="InterPro" id="IPR029063">
    <property type="entry name" value="SAM-dependent_MTases_sf"/>
</dbReference>
<dbReference type="InterPro" id="IPR050320">
    <property type="entry name" value="N5-glutamine_MTase"/>
</dbReference>
<dbReference type="RefSeq" id="WP_147766945.1">
    <property type="nucleotide sequence ID" value="NZ_VRKQ01000008.1"/>
</dbReference>
<dbReference type="InterPro" id="IPR002052">
    <property type="entry name" value="DNA_methylase_N6_adenine_CS"/>
</dbReference>
<proteinExistence type="inferred from homology"/>
<dbReference type="GO" id="GO:0003676">
    <property type="term" value="F:nucleic acid binding"/>
    <property type="evidence" value="ECO:0007669"/>
    <property type="project" value="InterPro"/>
</dbReference>
<evidence type="ECO:0000313" key="8">
    <source>
        <dbReference type="Proteomes" id="UP000321080"/>
    </source>
</evidence>
<feature type="binding site" evidence="5">
    <location>
        <begin position="194"/>
        <end position="197"/>
    </location>
    <ligand>
        <name>substrate</name>
    </ligand>
</feature>
<evidence type="ECO:0000313" key="7">
    <source>
        <dbReference type="EMBL" id="TXG39375.1"/>
    </source>
</evidence>
<sequence>MRLQDIQNDFHNELDSIYAKEEIDNFFFMLTESYFDVSRLKLALDPDIVLEKPHFILGALSQLKEEKPIQYILGETEFYGLQFKVNDDVLIPRPETEELVDWILNCHSERSEESSELSVLDIGTGSGCIAISLAKQLPNAKVYALDVSKKALKVAIMNAELNNVEIEFIEHNILNPRHAELVSASQKFDVIVSNPPYVRVKEKELMKQNVLNNEPHLALFVDDDNPLLFYKAICEFSKSNLKEEGRLFFEINEYLGNDMEELLKNYNFKNIELKQDIFEKDRMIKAVNINE</sequence>
<dbReference type="Gene3D" id="1.10.8.10">
    <property type="entry name" value="DNA helicase RuvA subunit, C-terminal domain"/>
    <property type="match status" value="1"/>
</dbReference>
<accession>A0A5C7GM76</accession>
<dbReference type="AlphaFoldDB" id="A0A5C7GM76"/>
<evidence type="ECO:0000256" key="3">
    <source>
        <dbReference type="ARBA" id="ARBA00022691"/>
    </source>
</evidence>
<dbReference type="Pfam" id="PF05175">
    <property type="entry name" value="MTS"/>
    <property type="match status" value="1"/>
</dbReference>
<evidence type="ECO:0000259" key="6">
    <source>
        <dbReference type="Pfam" id="PF05175"/>
    </source>
</evidence>
<dbReference type="CDD" id="cd02440">
    <property type="entry name" value="AdoMet_MTases"/>
    <property type="match status" value="1"/>
</dbReference>
<organism evidence="7 8">
    <name type="scientific">Seonamhaeicola maritimus</name>
    <dbReference type="NCBI Taxonomy" id="2591822"/>
    <lineage>
        <taxon>Bacteria</taxon>
        <taxon>Pseudomonadati</taxon>
        <taxon>Bacteroidota</taxon>
        <taxon>Flavobacteriia</taxon>
        <taxon>Flavobacteriales</taxon>
        <taxon>Flavobacteriaceae</taxon>
    </lineage>
</organism>
<dbReference type="NCBIfam" id="TIGR03534">
    <property type="entry name" value="RF_mod_PrmC"/>
    <property type="match status" value="1"/>
</dbReference>
<comment type="function">
    <text evidence="5">Methylates the class 1 translation termination release factors RF1/PrfA and RF2/PrfB on the glutamine residue of the universally conserved GGQ motif.</text>
</comment>
<evidence type="ECO:0000256" key="5">
    <source>
        <dbReference type="HAMAP-Rule" id="MF_02126"/>
    </source>
</evidence>
<comment type="caution">
    <text evidence="7">The sequence shown here is derived from an EMBL/GenBank/DDBJ whole genome shotgun (WGS) entry which is preliminary data.</text>
</comment>
<keyword evidence="3 5" id="KW-0949">S-adenosyl-L-methionine</keyword>
<dbReference type="GO" id="GO:0032259">
    <property type="term" value="P:methylation"/>
    <property type="evidence" value="ECO:0007669"/>
    <property type="project" value="UniProtKB-KW"/>
</dbReference>
<dbReference type="PROSITE" id="PS00092">
    <property type="entry name" value="N6_MTASE"/>
    <property type="match status" value="1"/>
</dbReference>
<comment type="caution">
    <text evidence="5">Lacks conserved residue(s) required for the propagation of feature annotation.</text>
</comment>
<dbReference type="InterPro" id="IPR007848">
    <property type="entry name" value="Small_mtfrase_dom"/>
</dbReference>
<comment type="similarity">
    <text evidence="5">Belongs to the protein N5-glutamine methyltransferase family. PrmC subfamily.</text>
</comment>
<dbReference type="OrthoDB" id="9800643at2"/>
<keyword evidence="1 5" id="KW-0489">Methyltransferase</keyword>
<evidence type="ECO:0000256" key="4">
    <source>
        <dbReference type="ARBA" id="ARBA00048391"/>
    </source>
</evidence>
<dbReference type="HAMAP" id="MF_02126">
    <property type="entry name" value="RF_methyltr_PrmC"/>
    <property type="match status" value="1"/>
</dbReference>
<feature type="binding site" evidence="5">
    <location>
        <position position="146"/>
    </location>
    <ligand>
        <name>S-adenosyl-L-methionine</name>
        <dbReference type="ChEBI" id="CHEBI:59789"/>
    </ligand>
</feature>
<dbReference type="InterPro" id="IPR004556">
    <property type="entry name" value="HemK-like"/>
</dbReference>
<feature type="binding site" evidence="5">
    <location>
        <begin position="123"/>
        <end position="127"/>
    </location>
    <ligand>
        <name>S-adenosyl-L-methionine</name>
        <dbReference type="ChEBI" id="CHEBI:59789"/>
    </ligand>
</feature>
<dbReference type="InterPro" id="IPR019874">
    <property type="entry name" value="RF_methyltr_PrmC"/>
</dbReference>